<keyword evidence="3" id="KW-0804">Transcription</keyword>
<dbReference type="Proteomes" id="UP001589891">
    <property type="component" value="Unassembled WGS sequence"/>
</dbReference>
<name>A0ABV6SM45_AZOPA</name>
<evidence type="ECO:0000256" key="2">
    <source>
        <dbReference type="ARBA" id="ARBA00023125"/>
    </source>
</evidence>
<dbReference type="Gene3D" id="1.10.1660.10">
    <property type="match status" value="1"/>
</dbReference>
<dbReference type="EMBL" id="JBHLSS010000045">
    <property type="protein sequence ID" value="MFC0709395.1"/>
    <property type="molecule type" value="Genomic_DNA"/>
</dbReference>
<dbReference type="NCBIfam" id="TIGR02047">
    <property type="entry name" value="CadR-PbrR"/>
    <property type="match status" value="1"/>
</dbReference>
<proteinExistence type="predicted"/>
<evidence type="ECO:0000313" key="7">
    <source>
        <dbReference type="Proteomes" id="UP001589891"/>
    </source>
</evidence>
<keyword evidence="7" id="KW-1185">Reference proteome</keyword>
<dbReference type="CDD" id="cd04784">
    <property type="entry name" value="HTH_CadR-PbrR"/>
    <property type="match status" value="1"/>
</dbReference>
<dbReference type="PANTHER" id="PTHR30204:SF92">
    <property type="entry name" value="HTH-TYPE TRANSCRIPTIONAL REGULATOR ZNTR"/>
    <property type="match status" value="1"/>
</dbReference>
<dbReference type="InterPro" id="IPR011791">
    <property type="entry name" value="CadR-PbrR"/>
</dbReference>
<evidence type="ECO:0000259" key="5">
    <source>
        <dbReference type="PROSITE" id="PS50937"/>
    </source>
</evidence>
<organism evidence="6 7">
    <name type="scientific">Azorhizophilus paspali</name>
    <name type="common">Azotobacter paspali</name>
    <dbReference type="NCBI Taxonomy" id="69963"/>
    <lineage>
        <taxon>Bacteria</taxon>
        <taxon>Pseudomonadati</taxon>
        <taxon>Pseudomonadota</taxon>
        <taxon>Gammaproteobacteria</taxon>
        <taxon>Pseudomonadales</taxon>
        <taxon>Pseudomonadaceae</taxon>
        <taxon>Azorhizophilus</taxon>
    </lineage>
</organism>
<dbReference type="PROSITE" id="PS50937">
    <property type="entry name" value="HTH_MERR_2"/>
    <property type="match status" value="1"/>
</dbReference>
<feature type="region of interest" description="Disordered" evidence="4">
    <location>
        <begin position="133"/>
        <end position="152"/>
    </location>
</feature>
<reference evidence="6 7" key="1">
    <citation type="submission" date="2024-09" db="EMBL/GenBank/DDBJ databases">
        <authorList>
            <person name="Sun Q."/>
            <person name="Mori K."/>
        </authorList>
    </citation>
    <scope>NUCLEOTIDE SEQUENCE [LARGE SCALE GENOMIC DNA]</scope>
    <source>
        <strain evidence="6 7">NCAIM B.01794</strain>
    </source>
</reference>
<sequence>MKIGELAKITETSVETIRYYEREGLLAAPARTMGNFRIYMGAHVERLSFIRRCRLLDMTHEEIRALLRFKDDPRQDCADVNSLLDAHIAHVSARIHELRQLEEQLKRLRECCSEPSEAARCGILRELSQPLAEDRTRGGNRVTGSHPGKLAQ</sequence>
<evidence type="ECO:0000256" key="4">
    <source>
        <dbReference type="SAM" id="MobiDB-lite"/>
    </source>
</evidence>
<dbReference type="Pfam" id="PF00376">
    <property type="entry name" value="MerR"/>
    <property type="match status" value="1"/>
</dbReference>
<gene>
    <name evidence="6" type="primary">cadR</name>
    <name evidence="6" type="ORF">ACFFGX_07230</name>
</gene>
<protein>
    <submittedName>
        <fullName evidence="6">Cd(II)/Pb(II)-responsive transcriptional regulator</fullName>
    </submittedName>
</protein>
<dbReference type="SMART" id="SM00422">
    <property type="entry name" value="HTH_MERR"/>
    <property type="match status" value="1"/>
</dbReference>
<keyword evidence="1" id="KW-0805">Transcription regulation</keyword>
<dbReference type="InterPro" id="IPR047057">
    <property type="entry name" value="MerR_fam"/>
</dbReference>
<evidence type="ECO:0000313" key="6">
    <source>
        <dbReference type="EMBL" id="MFC0709395.1"/>
    </source>
</evidence>
<evidence type="ECO:0000256" key="1">
    <source>
        <dbReference type="ARBA" id="ARBA00023015"/>
    </source>
</evidence>
<dbReference type="RefSeq" id="WP_376944268.1">
    <property type="nucleotide sequence ID" value="NZ_CP171449.1"/>
</dbReference>
<evidence type="ECO:0000256" key="3">
    <source>
        <dbReference type="ARBA" id="ARBA00023163"/>
    </source>
</evidence>
<feature type="domain" description="HTH merR-type" evidence="5">
    <location>
        <begin position="1"/>
        <end position="69"/>
    </location>
</feature>
<keyword evidence="2" id="KW-0238">DNA-binding</keyword>
<dbReference type="InterPro" id="IPR000551">
    <property type="entry name" value="MerR-type_HTH_dom"/>
</dbReference>
<dbReference type="PANTHER" id="PTHR30204">
    <property type="entry name" value="REDOX-CYCLING DRUG-SENSING TRANSCRIPTIONAL ACTIVATOR SOXR"/>
    <property type="match status" value="1"/>
</dbReference>
<accession>A0ABV6SM45</accession>
<dbReference type="InterPro" id="IPR015358">
    <property type="entry name" value="Tscrpt_reg_MerR_DNA-bd"/>
</dbReference>
<dbReference type="Pfam" id="PF09278">
    <property type="entry name" value="MerR-DNA-bind"/>
    <property type="match status" value="1"/>
</dbReference>
<dbReference type="PRINTS" id="PR00040">
    <property type="entry name" value="HTHMERR"/>
</dbReference>
<dbReference type="SUPFAM" id="SSF46955">
    <property type="entry name" value="Putative DNA-binding domain"/>
    <property type="match status" value="1"/>
</dbReference>
<comment type="caution">
    <text evidence="6">The sequence shown here is derived from an EMBL/GenBank/DDBJ whole genome shotgun (WGS) entry which is preliminary data.</text>
</comment>
<dbReference type="InterPro" id="IPR009061">
    <property type="entry name" value="DNA-bd_dom_put_sf"/>
</dbReference>